<keyword evidence="3" id="KW-0687">Ribonucleoprotein</keyword>
<evidence type="ECO:0000256" key="5">
    <source>
        <dbReference type="ARBA" id="ARBA00035378"/>
    </source>
</evidence>
<evidence type="ECO:0000256" key="2">
    <source>
        <dbReference type="ARBA" id="ARBA00022980"/>
    </source>
</evidence>
<name>A0A4P2VEH2_9ARCH</name>
<reference evidence="6 7" key="1">
    <citation type="journal article" date="2019" name="ISME J.">
        <title>Isolation and characterization of a thermophilic sulfur- and iron-reducing thaumarchaeote from a terrestrial acidic hot spring.</title>
        <authorList>
            <person name="Kato S."/>
            <person name="Itoh T."/>
            <person name="Yuki M."/>
            <person name="Nagamori M."/>
            <person name="Ohnishi M."/>
            <person name="Uematsu K."/>
            <person name="Suzuki K."/>
            <person name="Takashina T."/>
            <person name="Ohkuma M."/>
        </authorList>
    </citation>
    <scope>NUCLEOTIDE SEQUENCE [LARGE SCALE GENOMIC DNA]</scope>
    <source>
        <strain evidence="6 7">NAS-02</strain>
    </source>
</reference>
<evidence type="ECO:0000256" key="4">
    <source>
        <dbReference type="ARBA" id="ARBA00035230"/>
    </source>
</evidence>
<dbReference type="GO" id="GO:0005840">
    <property type="term" value="C:ribosome"/>
    <property type="evidence" value="ECO:0007669"/>
    <property type="project" value="UniProtKB-KW"/>
</dbReference>
<comment type="similarity">
    <text evidence="1">Belongs to the eukaryotic ribosomal protein eL31 family.</text>
</comment>
<protein>
    <recommendedName>
        <fullName evidence="4">Large ribosomal subunit protein eL31</fullName>
    </recommendedName>
    <alternativeName>
        <fullName evidence="5">50S ribosomal protein L31e</fullName>
    </alternativeName>
</protein>
<dbReference type="NCBIfam" id="NF002258">
    <property type="entry name" value="PRK01192.1-1"/>
    <property type="match status" value="1"/>
</dbReference>
<accession>A0A4P2VEH2</accession>
<keyword evidence="7" id="KW-1185">Reference proteome</keyword>
<dbReference type="Pfam" id="PF01198">
    <property type="entry name" value="Ribosomal_L31e"/>
    <property type="match status" value="1"/>
</dbReference>
<dbReference type="SUPFAM" id="SSF54575">
    <property type="entry name" value="Ribosomal protein L31e"/>
    <property type="match status" value="1"/>
</dbReference>
<keyword evidence="2" id="KW-0689">Ribosomal protein</keyword>
<dbReference type="Proteomes" id="UP000509448">
    <property type="component" value="Chromosome"/>
</dbReference>
<evidence type="ECO:0000256" key="3">
    <source>
        <dbReference type="ARBA" id="ARBA00023274"/>
    </source>
</evidence>
<gene>
    <name evidence="6" type="ORF">NAS2_1592</name>
</gene>
<dbReference type="GO" id="GO:1990904">
    <property type="term" value="C:ribonucleoprotein complex"/>
    <property type="evidence" value="ECO:0007669"/>
    <property type="project" value="UniProtKB-KW"/>
</dbReference>
<dbReference type="PROSITE" id="PS01144">
    <property type="entry name" value="RIBOSOMAL_L31E"/>
    <property type="match status" value="1"/>
</dbReference>
<dbReference type="InterPro" id="IPR023621">
    <property type="entry name" value="Ribosomal_eL31_dom_sf"/>
</dbReference>
<dbReference type="InterPro" id="IPR020052">
    <property type="entry name" value="Ribosomal_eL31_CS"/>
</dbReference>
<dbReference type="InterPro" id="IPR000054">
    <property type="entry name" value="Ribosomal_eL31"/>
</dbReference>
<evidence type="ECO:0000313" key="6">
    <source>
        <dbReference type="EMBL" id="BBE42969.1"/>
    </source>
</evidence>
<dbReference type="Gene3D" id="3.10.440.10">
    <property type="match status" value="1"/>
</dbReference>
<dbReference type="EMBL" id="AP018732">
    <property type="protein sequence ID" value="BBE42969.1"/>
    <property type="molecule type" value="Genomic_DNA"/>
</dbReference>
<dbReference type="AlphaFoldDB" id="A0A4P2VEH2"/>
<dbReference type="GO" id="GO:0003735">
    <property type="term" value="F:structural constituent of ribosome"/>
    <property type="evidence" value="ECO:0007669"/>
    <property type="project" value="InterPro"/>
</dbReference>
<evidence type="ECO:0000256" key="1">
    <source>
        <dbReference type="ARBA" id="ARBA00010808"/>
    </source>
</evidence>
<dbReference type="SMART" id="SM01380">
    <property type="entry name" value="Ribosomal_L31e"/>
    <property type="match status" value="1"/>
</dbReference>
<organism evidence="6 7">
    <name type="scientific">Conexivisphaera calida</name>
    <dbReference type="NCBI Taxonomy" id="1874277"/>
    <lineage>
        <taxon>Archaea</taxon>
        <taxon>Nitrososphaerota</taxon>
        <taxon>Conexivisphaeria</taxon>
        <taxon>Conexivisphaerales</taxon>
        <taxon>Conexivisphaeraceae</taxon>
        <taxon>Conexivisphaera</taxon>
    </lineage>
</organism>
<sequence length="76" mass="9021">MISLDRALLAAKYRRTEKVVQMVRRFVARHMRAKPESVKLDPSLNELIWSKGIQAKWRRIKVKVSKEEEVYRVLPS</sequence>
<proteinExistence type="inferred from homology"/>
<dbReference type="GO" id="GO:0006412">
    <property type="term" value="P:translation"/>
    <property type="evidence" value="ECO:0007669"/>
    <property type="project" value="InterPro"/>
</dbReference>
<dbReference type="KEGG" id="ccai:NAS2_1592"/>
<evidence type="ECO:0000313" key="7">
    <source>
        <dbReference type="Proteomes" id="UP000509448"/>
    </source>
</evidence>